<dbReference type="Gene3D" id="3.30.70.2760">
    <property type="match status" value="1"/>
</dbReference>
<dbReference type="PROSITE" id="PS51831">
    <property type="entry name" value="HD"/>
    <property type="match status" value="1"/>
</dbReference>
<protein>
    <recommendedName>
        <fullName evidence="2">HD domain-containing protein</fullName>
    </recommendedName>
</protein>
<evidence type="ECO:0000313" key="3">
    <source>
        <dbReference type="EMBL" id="KAK2187984.1"/>
    </source>
</evidence>
<name>A0AAD9UG18_RIDPI</name>
<dbReference type="InterPro" id="IPR050135">
    <property type="entry name" value="dGTPase-like"/>
</dbReference>
<organism evidence="3 4">
    <name type="scientific">Ridgeia piscesae</name>
    <name type="common">Tubeworm</name>
    <dbReference type="NCBI Taxonomy" id="27915"/>
    <lineage>
        <taxon>Eukaryota</taxon>
        <taxon>Metazoa</taxon>
        <taxon>Spiralia</taxon>
        <taxon>Lophotrochozoa</taxon>
        <taxon>Annelida</taxon>
        <taxon>Polychaeta</taxon>
        <taxon>Sedentaria</taxon>
        <taxon>Canalipalpata</taxon>
        <taxon>Sabellida</taxon>
        <taxon>Siboglinidae</taxon>
        <taxon>Ridgeia</taxon>
    </lineage>
</organism>
<dbReference type="AlphaFoldDB" id="A0AAD9UG18"/>
<evidence type="ECO:0000313" key="4">
    <source>
        <dbReference type="Proteomes" id="UP001209878"/>
    </source>
</evidence>
<feature type="domain" description="HD" evidence="2">
    <location>
        <begin position="73"/>
        <end position="179"/>
    </location>
</feature>
<dbReference type="PANTHER" id="PTHR11373:SF4">
    <property type="entry name" value="DEOXYNUCLEOSIDE TRIPHOSPHATE TRIPHOSPHOHYDROLASE SAMHD1"/>
    <property type="match status" value="1"/>
</dbReference>
<dbReference type="GO" id="GO:0006203">
    <property type="term" value="P:dGTP catabolic process"/>
    <property type="evidence" value="ECO:0007669"/>
    <property type="project" value="TreeGrafter"/>
</dbReference>
<dbReference type="Pfam" id="PF01966">
    <property type="entry name" value="HD"/>
    <property type="match status" value="1"/>
</dbReference>
<keyword evidence="4" id="KW-1185">Reference proteome</keyword>
<accession>A0AAD9UG18</accession>
<dbReference type="Proteomes" id="UP001209878">
    <property type="component" value="Unassembled WGS sequence"/>
</dbReference>
<gene>
    <name evidence="3" type="ORF">NP493_148g04010</name>
</gene>
<proteinExistence type="inferred from homology"/>
<dbReference type="EMBL" id="JAODUO010000148">
    <property type="protein sequence ID" value="KAK2187984.1"/>
    <property type="molecule type" value="Genomic_DNA"/>
</dbReference>
<dbReference type="PANTHER" id="PTHR11373">
    <property type="entry name" value="DEOXYNUCLEOSIDE TRIPHOSPHATE TRIPHOSPHOHYDROLASE"/>
    <property type="match status" value="1"/>
</dbReference>
<dbReference type="GO" id="GO:0045088">
    <property type="term" value="P:regulation of innate immune response"/>
    <property type="evidence" value="ECO:0007669"/>
    <property type="project" value="TreeGrafter"/>
</dbReference>
<dbReference type="GO" id="GO:0051607">
    <property type="term" value="P:defense response to virus"/>
    <property type="evidence" value="ECO:0007669"/>
    <property type="project" value="TreeGrafter"/>
</dbReference>
<evidence type="ECO:0000259" key="2">
    <source>
        <dbReference type="PROSITE" id="PS51831"/>
    </source>
</evidence>
<dbReference type="CDD" id="cd00077">
    <property type="entry name" value="HDc"/>
    <property type="match status" value="1"/>
</dbReference>
<dbReference type="SMART" id="SM00471">
    <property type="entry name" value="HDc"/>
    <property type="match status" value="1"/>
</dbReference>
<dbReference type="Gene3D" id="1.10.3210.10">
    <property type="entry name" value="Hypothetical protein af1432"/>
    <property type="match status" value="1"/>
</dbReference>
<dbReference type="InterPro" id="IPR006674">
    <property type="entry name" value="HD_domain"/>
</dbReference>
<dbReference type="SUPFAM" id="SSF109604">
    <property type="entry name" value="HD-domain/PDEase-like"/>
    <property type="match status" value="1"/>
</dbReference>
<comment type="caution">
    <text evidence="3">The sequence shown here is derived from an EMBL/GenBank/DDBJ whole genome shotgun (WGS) entry which is preliminary data.</text>
</comment>
<sequence>MAQVKVYLASGHFERVTILQGVVVEVFNDCVHGHVELDPLCVAIIDTPQFQRLRHIKQLGGSYYVFPGASHNRFEHSIGVCFLAGQLIETLKSKQPELNITDREVLCVKIAGLCHDLGHGPFSHLFDRFLHQAAPHLRSHKNIDRPAEEIDGGSDDSTFFYEIVANKKNGVDVDKWDYFARDCHHLGITNNFDHTRVLKFARVIEVDGRKHICFRDKEERSIYNMFYTRTVLHQRAYQHVVCHAVEIMLTDALLKANDHLMIYGKEESRPLKMSECMDDMEAFSQLTDHVYHLILHGSPKNGLREAADILRRLERRELYRCISHTRPRSCPAVVRVEEISKRVVELSQGTVAPEDFKISVVKFDYGMCEKNPVDSVLFYKKKEPEKAVSRGTEEPISLLLPSTFCEFILRFFWKKSDASSEHGRLAFEAWLQEDGSWQKSES</sequence>
<dbReference type="GO" id="GO:0008832">
    <property type="term" value="F:dGTPase activity"/>
    <property type="evidence" value="ECO:0007669"/>
    <property type="project" value="TreeGrafter"/>
</dbReference>
<reference evidence="3" key="1">
    <citation type="journal article" date="2023" name="Mol. Biol. Evol.">
        <title>Third-Generation Sequencing Reveals the Adaptive Role of the Epigenome in Three Deep-Sea Polychaetes.</title>
        <authorList>
            <person name="Perez M."/>
            <person name="Aroh O."/>
            <person name="Sun Y."/>
            <person name="Lan Y."/>
            <person name="Juniper S.K."/>
            <person name="Young C.R."/>
            <person name="Angers B."/>
            <person name="Qian P.Y."/>
        </authorList>
    </citation>
    <scope>NUCLEOTIDE SEQUENCE</scope>
    <source>
        <strain evidence="3">R07B-5</strain>
    </source>
</reference>
<evidence type="ECO:0000256" key="1">
    <source>
        <dbReference type="ARBA" id="ARBA00005776"/>
    </source>
</evidence>
<dbReference type="GO" id="GO:0005634">
    <property type="term" value="C:nucleus"/>
    <property type="evidence" value="ECO:0007669"/>
    <property type="project" value="TreeGrafter"/>
</dbReference>
<dbReference type="InterPro" id="IPR003607">
    <property type="entry name" value="HD/PDEase_dom"/>
</dbReference>
<comment type="similarity">
    <text evidence="1">Belongs to the SAMHD1 family.</text>
</comment>